<evidence type="ECO:0000259" key="3">
    <source>
        <dbReference type="Pfam" id="PF09922"/>
    </source>
</evidence>
<sequence>MTEQPGLPDRRQLRASDADRERVATFLQQAMSEGRITTVELEERLGAVYAAKTLGELEPVTLDLPGAQPPAVQHNQGTGSQAPDRIGGEPGSKASIALMSGADRKGRWVVPHQHNSFAFWGGIDIDLREARFAEKHSTINAVAIMGGISIVVPDDIIVEVSGIGFMGYFGIQNRGEVADPHPDAPRVKITGLAFWGAVDVIRKPRKKRKQLEE</sequence>
<dbReference type="EMBL" id="VFML01000001">
    <property type="protein sequence ID" value="TQJ03001.1"/>
    <property type="molecule type" value="Genomic_DNA"/>
</dbReference>
<reference evidence="4 5" key="1">
    <citation type="submission" date="2019-06" db="EMBL/GenBank/DDBJ databases">
        <title>Sequencing the genomes of 1000 actinobacteria strains.</title>
        <authorList>
            <person name="Klenk H.-P."/>
        </authorList>
    </citation>
    <scope>NUCLEOTIDE SEQUENCE [LARGE SCALE GENOMIC DNA]</scope>
    <source>
        <strain evidence="4 5">DSM 45679</strain>
    </source>
</reference>
<proteinExistence type="predicted"/>
<dbReference type="Pfam" id="PF09922">
    <property type="entry name" value="LiaF-like_C"/>
    <property type="match status" value="1"/>
</dbReference>
<evidence type="ECO:0000256" key="1">
    <source>
        <dbReference type="SAM" id="MobiDB-lite"/>
    </source>
</evidence>
<dbReference type="Pfam" id="PF08044">
    <property type="entry name" value="DUF1707"/>
    <property type="match status" value="1"/>
</dbReference>
<dbReference type="InterPro" id="IPR024425">
    <property type="entry name" value="LiaF-like_C"/>
</dbReference>
<keyword evidence="5" id="KW-1185">Reference proteome</keyword>
<organism evidence="4 5">
    <name type="scientific">Amycolatopsis cihanbeyliensis</name>
    <dbReference type="NCBI Taxonomy" id="1128664"/>
    <lineage>
        <taxon>Bacteria</taxon>
        <taxon>Bacillati</taxon>
        <taxon>Actinomycetota</taxon>
        <taxon>Actinomycetes</taxon>
        <taxon>Pseudonocardiales</taxon>
        <taxon>Pseudonocardiaceae</taxon>
        <taxon>Amycolatopsis</taxon>
    </lineage>
</organism>
<dbReference type="Proteomes" id="UP000320876">
    <property type="component" value="Unassembled WGS sequence"/>
</dbReference>
<dbReference type="AlphaFoldDB" id="A0A542DIR9"/>
<evidence type="ECO:0000259" key="2">
    <source>
        <dbReference type="Pfam" id="PF08044"/>
    </source>
</evidence>
<protein>
    <submittedName>
        <fullName evidence="4">Cell wall-active antibiotic response 4TMS protein YvqF</fullName>
    </submittedName>
</protein>
<feature type="domain" description="Cell wall-active antibiotics response LiaF-like C-terminal" evidence="3">
    <location>
        <begin position="113"/>
        <end position="172"/>
    </location>
</feature>
<dbReference type="PANTHER" id="PTHR40763">
    <property type="entry name" value="MEMBRANE PROTEIN-RELATED"/>
    <property type="match status" value="1"/>
</dbReference>
<comment type="caution">
    <text evidence="4">The sequence shown here is derived from an EMBL/GenBank/DDBJ whole genome shotgun (WGS) entry which is preliminary data.</text>
</comment>
<name>A0A542DIR9_AMYCI</name>
<accession>A0A542DIR9</accession>
<dbReference type="PANTHER" id="PTHR40763:SF4">
    <property type="entry name" value="DUF1707 DOMAIN-CONTAINING PROTEIN"/>
    <property type="match status" value="1"/>
</dbReference>
<gene>
    <name evidence="4" type="ORF">FB471_2751</name>
</gene>
<feature type="domain" description="DUF1707" evidence="2">
    <location>
        <begin position="13"/>
        <end position="65"/>
    </location>
</feature>
<dbReference type="OrthoDB" id="4772576at2"/>
<dbReference type="RefSeq" id="WP_141998412.1">
    <property type="nucleotide sequence ID" value="NZ_VFML01000001.1"/>
</dbReference>
<evidence type="ECO:0000313" key="5">
    <source>
        <dbReference type="Proteomes" id="UP000320876"/>
    </source>
</evidence>
<feature type="region of interest" description="Disordered" evidence="1">
    <location>
        <begin position="64"/>
        <end position="93"/>
    </location>
</feature>
<evidence type="ECO:0000313" key="4">
    <source>
        <dbReference type="EMBL" id="TQJ03001.1"/>
    </source>
</evidence>
<dbReference type="InterPro" id="IPR012551">
    <property type="entry name" value="DUF1707_SHOCT-like"/>
</dbReference>